<sequence length="216" mass="25429">MTEVTEAFLLNIFSNKLAWEVAHKAALESSKVYRKGLLSRLAYLTVLKQITVPDLLERCQIIKSKARIIDAQSVANHYDWMLYWLDLPDMVDEVVKHANWVKLLEEEYIKIEPVWRDFWSLMNEPDSTLLCAPVMPVRDRTPSQIYRELAEHNTKRTFLQTRILEGKEFLLKFYKEPPAWSAWGTVETEDSNLDEERNTGFVEELEEDEGEEEFEL</sequence>
<keyword evidence="3" id="KW-1185">Reference proteome</keyword>
<dbReference type="GeneID" id="19172587"/>
<dbReference type="EMBL" id="AMGY01000008">
    <property type="protein sequence ID" value="EXJ78999.1"/>
    <property type="molecule type" value="Genomic_DNA"/>
</dbReference>
<protein>
    <submittedName>
        <fullName evidence="2">Uncharacterized protein</fullName>
    </submittedName>
</protein>
<dbReference type="HOGENOM" id="CLU_070110_0_0_1"/>
<name>W9Y9D9_9EURO</name>
<evidence type="ECO:0000313" key="3">
    <source>
        <dbReference type="Proteomes" id="UP000019478"/>
    </source>
</evidence>
<evidence type="ECO:0000313" key="2">
    <source>
        <dbReference type="EMBL" id="EXJ78999.1"/>
    </source>
</evidence>
<gene>
    <name evidence="2" type="ORF">A1O3_08500</name>
</gene>
<feature type="compositionally biased region" description="Acidic residues" evidence="1">
    <location>
        <begin position="203"/>
        <end position="216"/>
    </location>
</feature>
<proteinExistence type="predicted"/>
<feature type="region of interest" description="Disordered" evidence="1">
    <location>
        <begin position="185"/>
        <end position="216"/>
    </location>
</feature>
<reference evidence="2 3" key="1">
    <citation type="submission" date="2013-03" db="EMBL/GenBank/DDBJ databases">
        <title>The Genome Sequence of Capronia epimyces CBS 606.96.</title>
        <authorList>
            <consortium name="The Broad Institute Genomics Platform"/>
            <person name="Cuomo C."/>
            <person name="de Hoog S."/>
            <person name="Gorbushina A."/>
            <person name="Walker B."/>
            <person name="Young S.K."/>
            <person name="Zeng Q."/>
            <person name="Gargeya S."/>
            <person name="Fitzgerald M."/>
            <person name="Haas B."/>
            <person name="Abouelleil A."/>
            <person name="Allen A.W."/>
            <person name="Alvarado L."/>
            <person name="Arachchi H.M."/>
            <person name="Berlin A.M."/>
            <person name="Chapman S.B."/>
            <person name="Gainer-Dewar J."/>
            <person name="Goldberg J."/>
            <person name="Griggs A."/>
            <person name="Gujja S."/>
            <person name="Hansen M."/>
            <person name="Howarth C."/>
            <person name="Imamovic A."/>
            <person name="Ireland A."/>
            <person name="Larimer J."/>
            <person name="McCowan C."/>
            <person name="Murphy C."/>
            <person name="Pearson M."/>
            <person name="Poon T.W."/>
            <person name="Priest M."/>
            <person name="Roberts A."/>
            <person name="Saif S."/>
            <person name="Shea T."/>
            <person name="Sisk P."/>
            <person name="Sykes S."/>
            <person name="Wortman J."/>
            <person name="Nusbaum C."/>
            <person name="Birren B."/>
        </authorList>
    </citation>
    <scope>NUCLEOTIDE SEQUENCE [LARGE SCALE GENOMIC DNA]</scope>
    <source>
        <strain evidence="2 3">CBS 606.96</strain>
    </source>
</reference>
<comment type="caution">
    <text evidence="2">The sequence shown here is derived from an EMBL/GenBank/DDBJ whole genome shotgun (WGS) entry which is preliminary data.</text>
</comment>
<accession>W9Y9D9</accession>
<dbReference type="RefSeq" id="XP_007736787.1">
    <property type="nucleotide sequence ID" value="XM_007738597.1"/>
</dbReference>
<evidence type="ECO:0000256" key="1">
    <source>
        <dbReference type="SAM" id="MobiDB-lite"/>
    </source>
</evidence>
<dbReference type="Proteomes" id="UP000019478">
    <property type="component" value="Unassembled WGS sequence"/>
</dbReference>
<dbReference type="AlphaFoldDB" id="W9Y9D9"/>
<dbReference type="OrthoDB" id="4150178at2759"/>
<organism evidence="2 3">
    <name type="scientific">Capronia epimyces CBS 606.96</name>
    <dbReference type="NCBI Taxonomy" id="1182542"/>
    <lineage>
        <taxon>Eukaryota</taxon>
        <taxon>Fungi</taxon>
        <taxon>Dikarya</taxon>
        <taxon>Ascomycota</taxon>
        <taxon>Pezizomycotina</taxon>
        <taxon>Eurotiomycetes</taxon>
        <taxon>Chaetothyriomycetidae</taxon>
        <taxon>Chaetothyriales</taxon>
        <taxon>Herpotrichiellaceae</taxon>
        <taxon>Capronia</taxon>
    </lineage>
</organism>